<name>A0ABZ1BQG3_9FIRM</name>
<keyword evidence="1" id="KW-0812">Transmembrane</keyword>
<feature type="transmembrane region" description="Helical" evidence="1">
    <location>
        <begin position="77"/>
        <end position="101"/>
    </location>
</feature>
<dbReference type="RefSeq" id="WP_324669431.1">
    <property type="nucleotide sequence ID" value="NZ_CP141614.1"/>
</dbReference>
<keyword evidence="1" id="KW-0472">Membrane</keyword>
<feature type="transmembrane region" description="Helical" evidence="1">
    <location>
        <begin position="113"/>
        <end position="134"/>
    </location>
</feature>
<reference evidence="4" key="1">
    <citation type="submission" date="2023-12" db="EMBL/GenBank/DDBJ databases">
        <title>Novel isolates from deep terrestrial aquifers shed light on the physiology and ecology of the class Limnochordia.</title>
        <authorList>
            <person name="Karnachuk O.V."/>
            <person name="Lukina A.P."/>
            <person name="Avakyan M.R."/>
            <person name="Kadnikov V."/>
            <person name="Begmatov S."/>
            <person name="Beletsky A.V."/>
            <person name="Mardanov A.V."/>
            <person name="Ravin N.V."/>
        </authorList>
    </citation>
    <scope>NUCLEOTIDE SEQUENCE [LARGE SCALE GENOMIC DNA]</scope>
    <source>
        <strain evidence="4">LN</strain>
    </source>
</reference>
<organism evidence="3 4">
    <name type="scientific">Geochorda subterranea</name>
    <dbReference type="NCBI Taxonomy" id="3109564"/>
    <lineage>
        <taxon>Bacteria</taxon>
        <taxon>Bacillati</taxon>
        <taxon>Bacillota</taxon>
        <taxon>Limnochordia</taxon>
        <taxon>Limnochordales</taxon>
        <taxon>Geochordaceae</taxon>
        <taxon>Geochorda</taxon>
    </lineage>
</organism>
<dbReference type="InterPro" id="IPR009936">
    <property type="entry name" value="DUF1468"/>
</dbReference>
<dbReference type="Proteomes" id="UP001333102">
    <property type="component" value="Chromosome"/>
</dbReference>
<accession>A0ABZ1BQG3</accession>
<dbReference type="Pfam" id="PF07331">
    <property type="entry name" value="TctB"/>
    <property type="match status" value="1"/>
</dbReference>
<gene>
    <name evidence="3" type="ORF">VLY81_02375</name>
</gene>
<keyword evidence="4" id="KW-1185">Reference proteome</keyword>
<feature type="transmembrane region" description="Helical" evidence="1">
    <location>
        <begin position="29"/>
        <end position="50"/>
    </location>
</feature>
<evidence type="ECO:0000313" key="4">
    <source>
        <dbReference type="Proteomes" id="UP001333102"/>
    </source>
</evidence>
<feature type="domain" description="DUF1468" evidence="2">
    <location>
        <begin position="18"/>
        <end position="139"/>
    </location>
</feature>
<sequence length="144" mass="15319">MEAAVNVGLVAASIVLYRISLGFPLGSGIFPRVLLLSLLLLCGANLVRLARSGPMRRRTGPARGPVSPDRLTPLAQYLAIVLYVLAIHRLGFFTSTAAFVVSSMALLGARGRSAYALTTLALVAALYVIFVLQFRVPLPRGALL</sequence>
<evidence type="ECO:0000259" key="2">
    <source>
        <dbReference type="Pfam" id="PF07331"/>
    </source>
</evidence>
<evidence type="ECO:0000313" key="3">
    <source>
        <dbReference type="EMBL" id="WRP15042.1"/>
    </source>
</evidence>
<proteinExistence type="predicted"/>
<evidence type="ECO:0000256" key="1">
    <source>
        <dbReference type="SAM" id="Phobius"/>
    </source>
</evidence>
<keyword evidence="1" id="KW-1133">Transmembrane helix</keyword>
<protein>
    <submittedName>
        <fullName evidence="3">Tripartite tricarboxylate transporter TctB family protein</fullName>
    </submittedName>
</protein>
<dbReference type="EMBL" id="CP141614">
    <property type="protein sequence ID" value="WRP15042.1"/>
    <property type="molecule type" value="Genomic_DNA"/>
</dbReference>